<feature type="domain" description="DUF397" evidence="1">
    <location>
        <begin position="9"/>
        <end position="62"/>
    </location>
</feature>
<name>A0ABP8U8E4_9ACTN</name>
<evidence type="ECO:0000313" key="2">
    <source>
        <dbReference type="EMBL" id="GAA4626142.1"/>
    </source>
</evidence>
<reference evidence="3" key="1">
    <citation type="journal article" date="2019" name="Int. J. Syst. Evol. Microbiol.">
        <title>The Global Catalogue of Microorganisms (GCM) 10K type strain sequencing project: providing services to taxonomists for standard genome sequencing and annotation.</title>
        <authorList>
            <consortium name="The Broad Institute Genomics Platform"/>
            <consortium name="The Broad Institute Genome Sequencing Center for Infectious Disease"/>
            <person name="Wu L."/>
            <person name="Ma J."/>
        </authorList>
    </citation>
    <scope>NUCLEOTIDE SEQUENCE [LARGE SCALE GENOMIC DNA]</scope>
    <source>
        <strain evidence="3">JCM 17939</strain>
    </source>
</reference>
<dbReference type="Pfam" id="PF04149">
    <property type="entry name" value="DUF397"/>
    <property type="match status" value="1"/>
</dbReference>
<protein>
    <recommendedName>
        <fullName evidence="1">DUF397 domain-containing protein</fullName>
    </recommendedName>
</protein>
<keyword evidence="3" id="KW-1185">Reference proteome</keyword>
<evidence type="ECO:0000313" key="3">
    <source>
        <dbReference type="Proteomes" id="UP001501442"/>
    </source>
</evidence>
<dbReference type="InterPro" id="IPR007278">
    <property type="entry name" value="DUF397"/>
</dbReference>
<dbReference type="Proteomes" id="UP001501442">
    <property type="component" value="Unassembled WGS sequence"/>
</dbReference>
<dbReference type="RefSeq" id="WP_345431703.1">
    <property type="nucleotide sequence ID" value="NZ_BAABHK010000004.1"/>
</dbReference>
<comment type="caution">
    <text evidence="2">The sequence shown here is derived from an EMBL/GenBank/DDBJ whole genome shotgun (WGS) entry which is preliminary data.</text>
</comment>
<gene>
    <name evidence="2" type="ORF">GCM10023196_033160</name>
</gene>
<proteinExistence type="predicted"/>
<evidence type="ECO:0000259" key="1">
    <source>
        <dbReference type="Pfam" id="PF04149"/>
    </source>
</evidence>
<sequence>MIDLSQAIWRKASASTGSNGACVEVATNLPPGSAAMRDSTRPSGATHMATSAALRVLLDDVRAGAYDV</sequence>
<accession>A0ABP8U8E4</accession>
<dbReference type="EMBL" id="BAABHK010000004">
    <property type="protein sequence ID" value="GAA4626142.1"/>
    <property type="molecule type" value="Genomic_DNA"/>
</dbReference>
<organism evidence="2 3">
    <name type="scientific">Actinoallomurus vinaceus</name>
    <dbReference type="NCBI Taxonomy" id="1080074"/>
    <lineage>
        <taxon>Bacteria</taxon>
        <taxon>Bacillati</taxon>
        <taxon>Actinomycetota</taxon>
        <taxon>Actinomycetes</taxon>
        <taxon>Streptosporangiales</taxon>
        <taxon>Thermomonosporaceae</taxon>
        <taxon>Actinoallomurus</taxon>
    </lineage>
</organism>